<dbReference type="SUPFAM" id="SSF103506">
    <property type="entry name" value="Mitochondrial carrier"/>
    <property type="match status" value="1"/>
</dbReference>
<dbReference type="HAMAP" id="MF_03064">
    <property type="entry name" value="SLC25A38"/>
    <property type="match status" value="1"/>
</dbReference>
<keyword evidence="13" id="KW-1185">Reference proteome</keyword>
<keyword evidence="4 7" id="KW-1133">Transmembrane helix</keyword>
<dbReference type="InterPro" id="IPR030847">
    <property type="entry name" value="Hem25/SLC25A38"/>
</dbReference>
<evidence type="ECO:0000256" key="7">
    <source>
        <dbReference type="HAMAP-Rule" id="MF_03064"/>
    </source>
</evidence>
<evidence type="ECO:0000313" key="13">
    <source>
        <dbReference type="Proteomes" id="UP000774617"/>
    </source>
</evidence>
<comment type="function">
    <text evidence="7">Mitochondrial glycine transporter that imports glycine into the mitochondrial matrix. Plays an important role in providing glycine for the first enzymatic step in heme biosynthesis, the condensation of glycine with succinyl-CoA to produce 5-aminolevulinate (ALA) in the miochondrial matrix.</text>
</comment>
<dbReference type="InterPro" id="IPR021773">
    <property type="entry name" value="TPC11"/>
</dbReference>
<dbReference type="Pfam" id="PF07919">
    <property type="entry name" value="Gryzun"/>
    <property type="match status" value="1"/>
</dbReference>
<proteinExistence type="inferred from homology"/>
<feature type="region of interest" description="Disordered" evidence="9">
    <location>
        <begin position="98"/>
        <end position="122"/>
    </location>
</feature>
<evidence type="ECO:0000256" key="3">
    <source>
        <dbReference type="ARBA" id="ARBA00022792"/>
    </source>
</evidence>
<dbReference type="PANTHER" id="PTHR14374:SF0">
    <property type="entry name" value="TRAFFICKING PROTEIN PARTICLE COMPLEX SUBUNIT 11"/>
    <property type="match status" value="1"/>
</dbReference>
<keyword evidence="7" id="KW-0677">Repeat</keyword>
<dbReference type="Pfam" id="PF11817">
    <property type="entry name" value="Foie-gras_1"/>
    <property type="match status" value="1"/>
</dbReference>
<dbReference type="InterPro" id="IPR023395">
    <property type="entry name" value="MCP_dom_sf"/>
</dbReference>
<accession>A0ABQ8FZ52</accession>
<dbReference type="EMBL" id="JAGTJR010000043">
    <property type="protein sequence ID" value="KAH7031866.1"/>
    <property type="molecule type" value="Genomic_DNA"/>
</dbReference>
<feature type="compositionally biased region" description="Low complexity" evidence="9">
    <location>
        <begin position="1348"/>
        <end position="1360"/>
    </location>
</feature>
<evidence type="ECO:0000256" key="4">
    <source>
        <dbReference type="ARBA" id="ARBA00022989"/>
    </source>
</evidence>
<evidence type="ECO:0000256" key="6">
    <source>
        <dbReference type="ARBA" id="ARBA00034060"/>
    </source>
</evidence>
<feature type="domain" description="Gryzun putative trafficking through Golgi" evidence="10">
    <location>
        <begin position="666"/>
        <end position="1247"/>
    </location>
</feature>
<dbReference type="PANTHER" id="PTHR14374">
    <property type="entry name" value="FOIE GRAS"/>
    <property type="match status" value="1"/>
</dbReference>
<feature type="domain" description="Trafficking protein particle complex subunit 11" evidence="11">
    <location>
        <begin position="353"/>
        <end position="635"/>
    </location>
</feature>
<evidence type="ECO:0000313" key="12">
    <source>
        <dbReference type="EMBL" id="KAH7031866.1"/>
    </source>
</evidence>
<name>A0ABQ8FZ52_9PEZI</name>
<keyword evidence="5 7" id="KW-0472">Membrane</keyword>
<dbReference type="Pfam" id="PF00153">
    <property type="entry name" value="Mito_carr"/>
    <property type="match status" value="3"/>
</dbReference>
<keyword evidence="2 7" id="KW-0812">Transmembrane</keyword>
<keyword evidence="7" id="KW-0496">Mitochondrion</keyword>
<feature type="repeat" description="Solcar" evidence="8">
    <location>
        <begin position="1486"/>
        <end position="1570"/>
    </location>
</feature>
<dbReference type="Proteomes" id="UP000774617">
    <property type="component" value="Unassembled WGS sequence"/>
</dbReference>
<dbReference type="InterPro" id="IPR018108">
    <property type="entry name" value="MCP_transmembrane"/>
</dbReference>
<comment type="similarity">
    <text evidence="7">Belongs to the mitochondrial carrier (TC 2.A.29) family. SLC25A38 subfamily.</text>
</comment>
<feature type="region of interest" description="Disordered" evidence="9">
    <location>
        <begin position="1337"/>
        <end position="1366"/>
    </location>
</feature>
<evidence type="ECO:0000256" key="2">
    <source>
        <dbReference type="ARBA" id="ARBA00022692"/>
    </source>
</evidence>
<dbReference type="InterPro" id="IPR012880">
    <property type="entry name" value="Gryzun"/>
</dbReference>
<dbReference type="Gene3D" id="1.50.40.10">
    <property type="entry name" value="Mitochondrial carrier domain"/>
    <property type="match status" value="2"/>
</dbReference>
<protein>
    <recommendedName>
        <fullName evidence="7">Mitochondrial glycine transporter</fullName>
    </recommendedName>
    <alternativeName>
        <fullName evidence="7">Solute carrier family 25 member 38 homolog</fullName>
    </alternativeName>
</protein>
<evidence type="ECO:0000256" key="5">
    <source>
        <dbReference type="ARBA" id="ARBA00023136"/>
    </source>
</evidence>
<keyword evidence="7" id="KW-0813">Transport</keyword>
<evidence type="ECO:0000256" key="8">
    <source>
        <dbReference type="PROSITE-ProRule" id="PRU00282"/>
    </source>
</evidence>
<sequence length="1584" mass="174915">MDVYPPQYVEHNLPFVVLSGLGEPPSEDSQHQTHPLLKEHGIEIDSAVPVVTGERADQLRQEFLSADAKDAPWNSLRTRARGDHVGFRLKAVGRGYVLPPRKAQPPQISPDETPPGTPLPSNGHRWVLHSPISPLSPGSPIFPDGVMSPLWVAKHQDHIPSVFISFFDFTSEPGRDTLNDNQLKAEINRIKAIFHSSAYKTHYAVVLMSDRSIFEAPDIEERLANIRRTTGLDPKNALFFLPANTSRAELAAFVQSVLTTLQPLCIEYYRDLSKHARRKKNRNSIPAPTALPTRGASHPLSGPGWSVRYDFKLGVFAEFRQEMDAACRHYSFAIDALLDGDGVFETTASWSPQWDETRLLSDTIAIRIVRCLMWNNGPTSAVQSWQNYKDRMRDLLDRRGKGTANYGWQAWESRWARIMAEIIQRVDPPIFAIVGSPDYPDALPERKAIFSPPEKAFPIGERLAPWHLIHHPGYWYRLAAERAIARRRLAEELPEEDRLPPGMSPATKVANRFATYDTYLVPEPHVESPIPDKGVEGFDHTAEIVDLFNKAVGAFHARSQERFVDKLQLDMGKELMHAERYSDALSALKPLWEGMSWRKERWWPLVSEVTWALNECARRCSDEESLVSTEFELHSRLIRANQGKTYDLMTCLDSIDSIEDKEKPKINLRTRDIMSCISITAEFAVTEGHVAEPILAQIAIRSNAHKGSNPIILNNLVVEFKGPLGSLKLTHAETDGGNSPITELDLTEAEEQTSATVPSFKGDADLTLSAGEVRVFVFPVVFKEAGEVFVENASFEIETSRFHLACTSEAPQENTSPFWWYLTTTGLKTKRLGRIMDDPAIKVLPKPPKMEVRLPNLQKRYYATEPVVLELEVENGEDEETEAGLEFILMDDQRKELEFSWLSSPDAGATSDEKSANLPGHFIGKLESGAKRTHAVHFIAPIDSGELLFEAKVVYHTIGEPDVPISKTIVGELAIIDPFEATYDFTPQVHPDPWPSFFLVDDAQVPEGSTDAAATKAFGLTARYLMNVRIGSYAEEDLIIQDAELSVHEVAGGAVARVSKKPVEEPEVEIAPQAVQLRTFCVDVQKIALEDRRSSALATSISVTWRRKQPMSPHAEASSNVRSVIANPRLIAANSEPRVLASARPSSAVPSLIHLDYTLENPTMHFLTFDVTMEASEEFAFAGPKLTALHLLPHSRQTVRYNVLPLVKGAWIYPQLKVQDRYFNKILKPAPTEGMRQDKKGVAVWADVVDEEVHFLAGLSSGVLSAVLLQPADLLKTRVQQSRSTTLSQTLSAILAGPSPIRSLWRGTVPSALRTGFGSALYFSTLNALRNGVARSEGRRRLVPRQEAAAPAKGTAAAAGNNGGGSSSSSSLAQISRLGNLLTGAVARASAGFVMMPVTVIKVRFESSYYAYRSLLGAAADIYGARGVRGFFAGFGATAVRDAPYAGLYVLFYEESKKALGKLVGVVGAKVDGGGRDGMAMMKTGAAAGVNFASGVVAAGLGTAFTNPFDAIKTRLQLLPDRYKNMAHAARLMLREEGVRSLFDGLGLRIARKALSSALAWTLYEELIRRAERRFVKGEAVLRG</sequence>
<dbReference type="PROSITE" id="PS50920">
    <property type="entry name" value="SOLCAR"/>
    <property type="match status" value="3"/>
</dbReference>
<comment type="subcellular location">
    <subcellularLocation>
        <location evidence="1">Membrane</location>
        <topology evidence="1">Multi-pass membrane protein</topology>
    </subcellularLocation>
    <subcellularLocation>
        <location evidence="7">Mitochondrion inner membrane</location>
        <topology evidence="7">Multi-pass membrane protein</topology>
    </subcellularLocation>
</comment>
<evidence type="ECO:0000259" key="11">
    <source>
        <dbReference type="Pfam" id="PF11817"/>
    </source>
</evidence>
<organism evidence="12 13">
    <name type="scientific">Macrophomina phaseolina</name>
    <dbReference type="NCBI Taxonomy" id="35725"/>
    <lineage>
        <taxon>Eukaryota</taxon>
        <taxon>Fungi</taxon>
        <taxon>Dikarya</taxon>
        <taxon>Ascomycota</taxon>
        <taxon>Pezizomycotina</taxon>
        <taxon>Dothideomycetes</taxon>
        <taxon>Dothideomycetes incertae sedis</taxon>
        <taxon>Botryosphaeriales</taxon>
        <taxon>Botryosphaeriaceae</taxon>
        <taxon>Macrophomina</taxon>
    </lineage>
</organism>
<reference evidence="12 13" key="1">
    <citation type="journal article" date="2021" name="Nat. Commun.">
        <title>Genetic determinants of endophytism in the Arabidopsis root mycobiome.</title>
        <authorList>
            <person name="Mesny F."/>
            <person name="Miyauchi S."/>
            <person name="Thiergart T."/>
            <person name="Pickel B."/>
            <person name="Atanasova L."/>
            <person name="Karlsson M."/>
            <person name="Huettel B."/>
            <person name="Barry K.W."/>
            <person name="Haridas S."/>
            <person name="Chen C."/>
            <person name="Bauer D."/>
            <person name="Andreopoulos W."/>
            <person name="Pangilinan J."/>
            <person name="LaButti K."/>
            <person name="Riley R."/>
            <person name="Lipzen A."/>
            <person name="Clum A."/>
            <person name="Drula E."/>
            <person name="Henrissat B."/>
            <person name="Kohler A."/>
            <person name="Grigoriev I.V."/>
            <person name="Martin F.M."/>
            <person name="Hacquard S."/>
        </authorList>
    </citation>
    <scope>NUCLEOTIDE SEQUENCE [LARGE SCALE GENOMIC DNA]</scope>
    <source>
        <strain evidence="12 13">MPI-SDFR-AT-0080</strain>
    </source>
</reference>
<evidence type="ECO:0000256" key="1">
    <source>
        <dbReference type="ARBA" id="ARBA00004141"/>
    </source>
</evidence>
<evidence type="ECO:0000259" key="10">
    <source>
        <dbReference type="Pfam" id="PF07919"/>
    </source>
</evidence>
<comment type="caution">
    <text evidence="12">The sequence shown here is derived from an EMBL/GenBank/DDBJ whole genome shotgun (WGS) entry which is preliminary data.</text>
</comment>
<feature type="repeat" description="Solcar" evidence="8">
    <location>
        <begin position="1375"/>
        <end position="1459"/>
    </location>
</feature>
<feature type="repeat" description="Solcar" evidence="8">
    <location>
        <begin position="1249"/>
        <end position="1332"/>
    </location>
</feature>
<gene>
    <name evidence="12" type="ORF">B0J12DRAFT_608588</name>
</gene>
<keyword evidence="3 7" id="KW-0999">Mitochondrion inner membrane</keyword>
<comment type="catalytic activity">
    <reaction evidence="6 7">
        <text>glycine(in) = glycine(out)</text>
        <dbReference type="Rhea" id="RHEA:70715"/>
        <dbReference type="ChEBI" id="CHEBI:57305"/>
    </reaction>
</comment>
<evidence type="ECO:0000256" key="9">
    <source>
        <dbReference type="SAM" id="MobiDB-lite"/>
    </source>
</evidence>